<dbReference type="SFLD" id="SFLDG01129">
    <property type="entry name" value="C1.5:_HAD__Beta-PGM__Phosphata"/>
    <property type="match status" value="1"/>
</dbReference>
<dbReference type="Gene3D" id="1.10.150.240">
    <property type="entry name" value="Putative phosphatase, domain 2"/>
    <property type="match status" value="1"/>
</dbReference>
<organism evidence="1 2">
    <name type="scientific">Streptomyces fumanus</name>
    <dbReference type="NCBI Taxonomy" id="67302"/>
    <lineage>
        <taxon>Bacteria</taxon>
        <taxon>Bacillati</taxon>
        <taxon>Actinomycetota</taxon>
        <taxon>Actinomycetes</taxon>
        <taxon>Kitasatosporales</taxon>
        <taxon>Streptomycetaceae</taxon>
        <taxon>Streptomyces</taxon>
    </lineage>
</organism>
<dbReference type="AlphaFoldDB" id="A0A919A9X7"/>
<dbReference type="SFLD" id="SFLDS00003">
    <property type="entry name" value="Haloacid_Dehalogenase"/>
    <property type="match status" value="1"/>
</dbReference>
<proteinExistence type="predicted"/>
<dbReference type="RefSeq" id="WP_190203534.1">
    <property type="nucleotide sequence ID" value="NZ_BNBI01000003.1"/>
</dbReference>
<dbReference type="Gene3D" id="3.40.50.1000">
    <property type="entry name" value="HAD superfamily/HAD-like"/>
    <property type="match status" value="1"/>
</dbReference>
<name>A0A919A9X7_9ACTN</name>
<protein>
    <submittedName>
        <fullName evidence="1">Haloacid dehalogenase</fullName>
    </submittedName>
</protein>
<evidence type="ECO:0000313" key="2">
    <source>
        <dbReference type="Proteomes" id="UP000630718"/>
    </source>
</evidence>
<dbReference type="InterPro" id="IPR006439">
    <property type="entry name" value="HAD-SF_hydro_IA"/>
</dbReference>
<comment type="caution">
    <text evidence="1">The sequence shown here is derived from an EMBL/GenBank/DDBJ whole genome shotgun (WGS) entry which is preliminary data.</text>
</comment>
<dbReference type="PRINTS" id="PR00413">
    <property type="entry name" value="HADHALOGNASE"/>
</dbReference>
<reference evidence="1" key="1">
    <citation type="journal article" date="2014" name="Int. J. Syst. Evol. Microbiol.">
        <title>Complete genome sequence of Corynebacterium casei LMG S-19264T (=DSM 44701T), isolated from a smear-ripened cheese.</title>
        <authorList>
            <consortium name="US DOE Joint Genome Institute (JGI-PGF)"/>
            <person name="Walter F."/>
            <person name="Albersmeier A."/>
            <person name="Kalinowski J."/>
            <person name="Ruckert C."/>
        </authorList>
    </citation>
    <scope>NUCLEOTIDE SEQUENCE</scope>
    <source>
        <strain evidence="1">JCM 4477</strain>
    </source>
</reference>
<dbReference type="InterPro" id="IPR041492">
    <property type="entry name" value="HAD_2"/>
</dbReference>
<dbReference type="PANTHER" id="PTHR43481">
    <property type="entry name" value="FRUCTOSE-1-PHOSPHATE PHOSPHATASE"/>
    <property type="match status" value="1"/>
</dbReference>
<sequence>MTHAALFDMDGTLVDTEARSRAAWTLLFEAHGVPYDESLLLTFSGRRGQEVLGEHLHLFPGGTVEELYAEAVSYYSSPALPPIAPVPGAVELVRLLHSEGVRMAVVSSGRRRDIEPTLHQLAMHDMFELIVAAEDVRHGKPHPEGYLSASRRLDVPPSQAVVFEDSPAGVTAAKAAGARCIGVATSQPPQALLHADYTVTDLTEVSWPLMFPA</sequence>
<dbReference type="Pfam" id="PF13419">
    <property type="entry name" value="HAD_2"/>
    <property type="match status" value="1"/>
</dbReference>
<dbReference type="CDD" id="cd07505">
    <property type="entry name" value="HAD_BPGM-like"/>
    <property type="match status" value="1"/>
</dbReference>
<dbReference type="EMBL" id="BNBI01000003">
    <property type="protein sequence ID" value="GHE93956.1"/>
    <property type="molecule type" value="Genomic_DNA"/>
</dbReference>
<dbReference type="Proteomes" id="UP000630718">
    <property type="component" value="Unassembled WGS sequence"/>
</dbReference>
<dbReference type="NCBIfam" id="TIGR01509">
    <property type="entry name" value="HAD-SF-IA-v3"/>
    <property type="match status" value="1"/>
</dbReference>
<dbReference type="InterPro" id="IPR051806">
    <property type="entry name" value="HAD-like_SPP"/>
</dbReference>
<dbReference type="SUPFAM" id="SSF56784">
    <property type="entry name" value="HAD-like"/>
    <property type="match status" value="1"/>
</dbReference>
<evidence type="ECO:0000313" key="1">
    <source>
        <dbReference type="EMBL" id="GHE93956.1"/>
    </source>
</evidence>
<keyword evidence="2" id="KW-1185">Reference proteome</keyword>
<gene>
    <name evidence="1" type="ORF">GCM10018772_17230</name>
</gene>
<dbReference type="PANTHER" id="PTHR43481:SF4">
    <property type="entry name" value="GLYCEROL-1-PHOSPHATE PHOSPHOHYDROLASE 1-RELATED"/>
    <property type="match status" value="1"/>
</dbReference>
<dbReference type="InterPro" id="IPR036412">
    <property type="entry name" value="HAD-like_sf"/>
</dbReference>
<reference evidence="1" key="2">
    <citation type="submission" date="2020-09" db="EMBL/GenBank/DDBJ databases">
        <authorList>
            <person name="Sun Q."/>
            <person name="Ohkuma M."/>
        </authorList>
    </citation>
    <scope>NUCLEOTIDE SEQUENCE</scope>
    <source>
        <strain evidence="1">JCM 4477</strain>
    </source>
</reference>
<dbReference type="SFLD" id="SFLDG01135">
    <property type="entry name" value="C1.5.6:_HAD__Beta-PGM__Phospha"/>
    <property type="match status" value="1"/>
</dbReference>
<dbReference type="InterPro" id="IPR023214">
    <property type="entry name" value="HAD_sf"/>
</dbReference>
<dbReference type="GO" id="GO:0050308">
    <property type="term" value="F:sugar-phosphatase activity"/>
    <property type="evidence" value="ECO:0007669"/>
    <property type="project" value="TreeGrafter"/>
</dbReference>
<accession>A0A919A9X7</accession>
<dbReference type="InterPro" id="IPR023198">
    <property type="entry name" value="PGP-like_dom2"/>
</dbReference>